<dbReference type="PANTHER" id="PTHR33866:SF2">
    <property type="entry name" value="S-ADENOSYLMETHIONINE DECARBOXYLASE PROENZYME"/>
    <property type="match status" value="1"/>
</dbReference>
<evidence type="ECO:0000256" key="6">
    <source>
        <dbReference type="ARBA" id="ARBA00023145"/>
    </source>
</evidence>
<evidence type="ECO:0000256" key="7">
    <source>
        <dbReference type="ARBA" id="ARBA00023239"/>
    </source>
</evidence>
<dbReference type="Gene3D" id="3.60.90.10">
    <property type="entry name" value="S-adenosylmethionine decarboxylase"/>
    <property type="match status" value="1"/>
</dbReference>
<organism evidence="10 11">
    <name type="scientific">Eiseniibacteriota bacterium</name>
    <dbReference type="NCBI Taxonomy" id="2212470"/>
    <lineage>
        <taxon>Bacteria</taxon>
        <taxon>Candidatus Eiseniibacteriota</taxon>
    </lineage>
</organism>
<evidence type="ECO:0000256" key="4">
    <source>
        <dbReference type="ARBA" id="ARBA00023066"/>
    </source>
</evidence>
<evidence type="ECO:0000313" key="10">
    <source>
        <dbReference type="EMBL" id="TMQ64345.1"/>
    </source>
</evidence>
<keyword evidence="5" id="KW-0620">Polyamine biosynthesis</keyword>
<keyword evidence="6" id="KW-0865">Zymogen</keyword>
<keyword evidence="4" id="KW-0745">Spermidine biosynthesis</keyword>
<dbReference type="EMBL" id="VBOY01000088">
    <property type="protein sequence ID" value="TMQ64345.1"/>
    <property type="molecule type" value="Genomic_DNA"/>
</dbReference>
<dbReference type="PANTHER" id="PTHR33866">
    <property type="entry name" value="S-ADENOSYLMETHIONINE DECARBOXYLASE PROENZYME"/>
    <property type="match status" value="1"/>
</dbReference>
<dbReference type="InterPro" id="IPR016067">
    <property type="entry name" value="S-AdoMet_deCO2ase_core"/>
</dbReference>
<evidence type="ECO:0000313" key="11">
    <source>
        <dbReference type="Proteomes" id="UP000316609"/>
    </source>
</evidence>
<evidence type="ECO:0000256" key="9">
    <source>
        <dbReference type="ARBA" id="ARBA00023317"/>
    </source>
</evidence>
<evidence type="ECO:0000256" key="2">
    <source>
        <dbReference type="ARBA" id="ARBA00022793"/>
    </source>
</evidence>
<keyword evidence="3" id="KW-0068">Autocatalytic cleavage</keyword>
<dbReference type="GO" id="GO:0005829">
    <property type="term" value="C:cytosol"/>
    <property type="evidence" value="ECO:0007669"/>
    <property type="project" value="TreeGrafter"/>
</dbReference>
<dbReference type="AlphaFoldDB" id="A0A538TL70"/>
<name>A0A538TL70_UNCEI</name>
<dbReference type="InterPro" id="IPR003826">
    <property type="entry name" value="AdoMetDC_fam_prok"/>
</dbReference>
<dbReference type="Proteomes" id="UP000316609">
    <property type="component" value="Unassembled WGS sequence"/>
</dbReference>
<keyword evidence="7" id="KW-0456">Lyase</keyword>
<reference evidence="10 11" key="1">
    <citation type="journal article" date="2019" name="Nat. Microbiol.">
        <title>Mediterranean grassland soil C-N compound turnover is dependent on rainfall and depth, and is mediated by genomically divergent microorganisms.</title>
        <authorList>
            <person name="Diamond S."/>
            <person name="Andeer P.F."/>
            <person name="Li Z."/>
            <person name="Crits-Christoph A."/>
            <person name="Burstein D."/>
            <person name="Anantharaman K."/>
            <person name="Lane K.R."/>
            <person name="Thomas B.C."/>
            <person name="Pan C."/>
            <person name="Northen T.R."/>
            <person name="Banfield J.F."/>
        </authorList>
    </citation>
    <scope>NUCLEOTIDE SEQUENCE [LARGE SCALE GENOMIC DNA]</scope>
    <source>
        <strain evidence="10">WS_8</strain>
    </source>
</reference>
<keyword evidence="2" id="KW-0210">Decarboxylase</keyword>
<dbReference type="GO" id="GO:0008295">
    <property type="term" value="P:spermidine biosynthetic process"/>
    <property type="evidence" value="ECO:0007669"/>
    <property type="project" value="UniProtKB-KW"/>
</dbReference>
<evidence type="ECO:0000256" key="8">
    <source>
        <dbReference type="ARBA" id="ARBA00023270"/>
    </source>
</evidence>
<evidence type="ECO:0000256" key="5">
    <source>
        <dbReference type="ARBA" id="ARBA00023115"/>
    </source>
</evidence>
<dbReference type="Pfam" id="PF02675">
    <property type="entry name" value="AdoMet_dc"/>
    <property type="match status" value="1"/>
</dbReference>
<dbReference type="SUPFAM" id="SSF56276">
    <property type="entry name" value="S-adenosylmethionine decarboxylase"/>
    <property type="match status" value="1"/>
</dbReference>
<comment type="caution">
    <text evidence="10">The sequence shown here is derived from an EMBL/GenBank/DDBJ whole genome shotgun (WGS) entry which is preliminary data.</text>
</comment>
<keyword evidence="8" id="KW-0704">Schiff base</keyword>
<protein>
    <submittedName>
        <fullName evidence="10">S-adenosylmethionine decarboxylase proenzyme</fullName>
    </submittedName>
</protein>
<evidence type="ECO:0000256" key="1">
    <source>
        <dbReference type="ARBA" id="ARBA00001928"/>
    </source>
</evidence>
<accession>A0A538TL70</accession>
<gene>
    <name evidence="10" type="ORF">E6K78_09450</name>
</gene>
<proteinExistence type="predicted"/>
<keyword evidence="9" id="KW-0670">Pyruvate</keyword>
<sequence>MSLGFGPHLIYDGFGCPVSGLEDLRDLYRLLDTLPERIHMTKIMPPYVFRHQSAQGADGYSGFVLIAESHISVHAFPGRRYVNADIFSCEPFDVETALAELAQAFRPARVEWKLLDRGREFPKRIADSRAVVGRDRRMIARGLGLEAEG</sequence>
<evidence type="ECO:0000256" key="3">
    <source>
        <dbReference type="ARBA" id="ARBA00022813"/>
    </source>
</evidence>
<comment type="cofactor">
    <cofactor evidence="1">
        <name>pyruvate</name>
        <dbReference type="ChEBI" id="CHEBI:15361"/>
    </cofactor>
</comment>
<dbReference type="GO" id="GO:0004014">
    <property type="term" value="F:adenosylmethionine decarboxylase activity"/>
    <property type="evidence" value="ECO:0007669"/>
    <property type="project" value="InterPro"/>
</dbReference>